<dbReference type="EMBL" id="VRZA01000001">
    <property type="protein sequence ID" value="TXS95971.1"/>
    <property type="molecule type" value="Genomic_DNA"/>
</dbReference>
<gene>
    <name evidence="5" type="ORF">FV139_00205</name>
</gene>
<dbReference type="InterPro" id="IPR036250">
    <property type="entry name" value="AcylCo_DH-like_C"/>
</dbReference>
<dbReference type="Pfam" id="PF08028">
    <property type="entry name" value="Acyl-CoA_dh_2"/>
    <property type="match status" value="1"/>
</dbReference>
<keyword evidence="2" id="KW-0472">Membrane</keyword>
<dbReference type="InterPro" id="IPR009100">
    <property type="entry name" value="AcylCoA_DH/oxidase_NM_dom_sf"/>
</dbReference>
<evidence type="ECO:0000259" key="3">
    <source>
        <dbReference type="Pfam" id="PF02771"/>
    </source>
</evidence>
<sequence length="375" mass="40060">MKANVRITDCIETIGPTLASNGEQADATDTFSRENYDLLAEHRVFSALIPEAHGGGGMSYADVAELLRKVAGYHPSTALSLSMHQHVVAANVYKDLHGQGGGPMLQKVAANELRLVSTGAGDWLASNGEMEAVEGGYLYTATKHFASGSPAANLLVTSGPYEHSEEGWQVLHFPLPLNAEGVTVLDNWAPMGMRGSGSNSVKIEKVFIPEASIVARRPRGDFHAMYCVVLPVALPLIMSVYLGVAEQAAARARARCAASNDPVTPYIVGEMETALTTARVMVDDMVRMADGYTFAANTDTVNEMVKRKTVAAEACKVVCAKAVEACGVPGFMRANGIESLLRDVMASHFHPLQEKRQHLFTGSVALGKEPPGQAF</sequence>
<dbReference type="Gene3D" id="2.40.110.10">
    <property type="entry name" value="Butyryl-CoA Dehydrogenase, subunit A, domain 2"/>
    <property type="match status" value="1"/>
</dbReference>
<keyword evidence="2" id="KW-0812">Transmembrane</keyword>
<dbReference type="Proteomes" id="UP000321039">
    <property type="component" value="Unassembled WGS sequence"/>
</dbReference>
<dbReference type="GO" id="GO:0008470">
    <property type="term" value="F:3-methylbutanoyl-CoA dehydrogenase activity"/>
    <property type="evidence" value="ECO:0007669"/>
    <property type="project" value="TreeGrafter"/>
</dbReference>
<keyword evidence="6" id="KW-1185">Reference proteome</keyword>
<dbReference type="PIRSF" id="PIRSF016578">
    <property type="entry name" value="HsaA"/>
    <property type="match status" value="1"/>
</dbReference>
<dbReference type="Gene3D" id="1.20.140.10">
    <property type="entry name" value="Butyryl-CoA Dehydrogenase, subunit A, domain 3"/>
    <property type="match status" value="1"/>
</dbReference>
<organism evidence="5 6">
    <name type="scientific">Parahaliea maris</name>
    <dbReference type="NCBI Taxonomy" id="2716870"/>
    <lineage>
        <taxon>Bacteria</taxon>
        <taxon>Pseudomonadati</taxon>
        <taxon>Pseudomonadota</taxon>
        <taxon>Gammaproteobacteria</taxon>
        <taxon>Cellvibrionales</taxon>
        <taxon>Halieaceae</taxon>
        <taxon>Parahaliea</taxon>
    </lineage>
</organism>
<comment type="caution">
    <text evidence="5">The sequence shown here is derived from an EMBL/GenBank/DDBJ whole genome shotgun (WGS) entry which is preliminary data.</text>
</comment>
<dbReference type="InterPro" id="IPR046373">
    <property type="entry name" value="Acyl-CoA_Oxase/DH_mid-dom_sf"/>
</dbReference>
<evidence type="ECO:0000259" key="4">
    <source>
        <dbReference type="Pfam" id="PF08028"/>
    </source>
</evidence>
<dbReference type="GO" id="GO:0050660">
    <property type="term" value="F:flavin adenine dinucleotide binding"/>
    <property type="evidence" value="ECO:0007669"/>
    <property type="project" value="InterPro"/>
</dbReference>
<protein>
    <submittedName>
        <fullName evidence="5">Acyl-CoA dehydrogenase</fullName>
    </submittedName>
</protein>
<name>A0A5C9A9M7_9GAMM</name>
<dbReference type="PANTHER" id="PTHR43884:SF12">
    <property type="entry name" value="ISOVALERYL-COA DEHYDROGENASE, MITOCHONDRIAL-RELATED"/>
    <property type="match status" value="1"/>
</dbReference>
<feature type="transmembrane region" description="Helical" evidence="2">
    <location>
        <begin position="223"/>
        <end position="245"/>
    </location>
</feature>
<dbReference type="SUPFAM" id="SSF47203">
    <property type="entry name" value="Acyl-CoA dehydrogenase C-terminal domain-like"/>
    <property type="match status" value="1"/>
</dbReference>
<feature type="domain" description="Acyl-CoA dehydrogenase/oxidase N-terminal" evidence="3">
    <location>
        <begin position="20"/>
        <end position="93"/>
    </location>
</feature>
<dbReference type="RefSeq" id="WP_148066241.1">
    <property type="nucleotide sequence ID" value="NZ_VRZA01000001.1"/>
</dbReference>
<feature type="domain" description="Acyl-CoA dehydrogenase C-terminal" evidence="4">
    <location>
        <begin position="246"/>
        <end position="350"/>
    </location>
</feature>
<proteinExistence type="predicted"/>
<evidence type="ECO:0000256" key="1">
    <source>
        <dbReference type="ARBA" id="ARBA00023002"/>
    </source>
</evidence>
<accession>A0A5C9A9M7</accession>
<dbReference type="Gene3D" id="1.10.540.10">
    <property type="entry name" value="Acyl-CoA dehydrogenase/oxidase, N-terminal domain"/>
    <property type="match status" value="1"/>
</dbReference>
<evidence type="ECO:0000313" key="5">
    <source>
        <dbReference type="EMBL" id="TXS95971.1"/>
    </source>
</evidence>
<dbReference type="InterPro" id="IPR013107">
    <property type="entry name" value="Acyl-CoA_DH_C"/>
</dbReference>
<dbReference type="SUPFAM" id="SSF56645">
    <property type="entry name" value="Acyl-CoA dehydrogenase NM domain-like"/>
    <property type="match status" value="1"/>
</dbReference>
<keyword evidence="2" id="KW-1133">Transmembrane helix</keyword>
<reference evidence="5 6" key="1">
    <citation type="submission" date="2019-08" db="EMBL/GenBank/DDBJ databases">
        <title>Parahaliea maris sp. nov., isolated from the surface seawater.</title>
        <authorList>
            <person name="Liu Y."/>
        </authorList>
    </citation>
    <scope>NUCLEOTIDE SEQUENCE [LARGE SCALE GENOMIC DNA]</scope>
    <source>
        <strain evidence="5 6">HSLHS9</strain>
    </source>
</reference>
<evidence type="ECO:0000256" key="2">
    <source>
        <dbReference type="SAM" id="Phobius"/>
    </source>
</evidence>
<dbReference type="InterPro" id="IPR037069">
    <property type="entry name" value="AcylCoA_DH/ox_N_sf"/>
</dbReference>
<evidence type="ECO:0000313" key="6">
    <source>
        <dbReference type="Proteomes" id="UP000321039"/>
    </source>
</evidence>
<dbReference type="PANTHER" id="PTHR43884">
    <property type="entry name" value="ACYL-COA DEHYDROGENASE"/>
    <property type="match status" value="1"/>
</dbReference>
<dbReference type="InterPro" id="IPR013786">
    <property type="entry name" value="AcylCoA_DH/ox_N"/>
</dbReference>
<dbReference type="GO" id="GO:0006552">
    <property type="term" value="P:L-leucine catabolic process"/>
    <property type="evidence" value="ECO:0007669"/>
    <property type="project" value="TreeGrafter"/>
</dbReference>
<keyword evidence="1" id="KW-0560">Oxidoreductase</keyword>
<dbReference type="Pfam" id="PF02771">
    <property type="entry name" value="Acyl-CoA_dh_N"/>
    <property type="match status" value="1"/>
</dbReference>
<dbReference type="AlphaFoldDB" id="A0A5C9A9M7"/>